<protein>
    <submittedName>
        <fullName evidence="6">Sex-lethal</fullName>
    </submittedName>
</protein>
<dbReference type="InterPro" id="IPR035979">
    <property type="entry name" value="RBD_domain_sf"/>
</dbReference>
<evidence type="ECO:0000256" key="4">
    <source>
        <dbReference type="SAM" id="MobiDB-lite"/>
    </source>
</evidence>
<proteinExistence type="predicted"/>
<dbReference type="InterPro" id="IPR000504">
    <property type="entry name" value="RRM_dom"/>
</dbReference>
<dbReference type="Proteomes" id="UP000078046">
    <property type="component" value="Unassembled WGS sequence"/>
</dbReference>
<dbReference type="Pfam" id="PF00076">
    <property type="entry name" value="RRM_1"/>
    <property type="match status" value="2"/>
</dbReference>
<dbReference type="SUPFAM" id="SSF54928">
    <property type="entry name" value="RNA-binding domain, RBD"/>
    <property type="match status" value="1"/>
</dbReference>
<evidence type="ECO:0000256" key="3">
    <source>
        <dbReference type="PROSITE-ProRule" id="PRU00176"/>
    </source>
</evidence>
<dbReference type="EMBL" id="LWCA01000022">
    <property type="protein sequence ID" value="OAF71813.1"/>
    <property type="molecule type" value="Genomic_DNA"/>
</dbReference>
<dbReference type="GO" id="GO:1990904">
    <property type="term" value="C:ribonucleoprotein complex"/>
    <property type="evidence" value="ECO:0007669"/>
    <property type="project" value="InterPro"/>
</dbReference>
<dbReference type="PRINTS" id="PR00961">
    <property type="entry name" value="HUDSXLRNA"/>
</dbReference>
<feature type="domain" description="RRM" evidence="5">
    <location>
        <begin position="213"/>
        <end position="288"/>
    </location>
</feature>
<feature type="region of interest" description="Disordered" evidence="4">
    <location>
        <begin position="1"/>
        <end position="41"/>
    </location>
</feature>
<dbReference type="PROSITE" id="PS50102">
    <property type="entry name" value="RRM"/>
    <property type="match status" value="2"/>
</dbReference>
<dbReference type="GO" id="GO:0003723">
    <property type="term" value="F:RNA binding"/>
    <property type="evidence" value="ECO:0007669"/>
    <property type="project" value="UniProtKB-UniRule"/>
</dbReference>
<evidence type="ECO:0000313" key="6">
    <source>
        <dbReference type="EMBL" id="OAF71813.1"/>
    </source>
</evidence>
<organism evidence="6 7">
    <name type="scientific">Intoshia linei</name>
    <dbReference type="NCBI Taxonomy" id="1819745"/>
    <lineage>
        <taxon>Eukaryota</taxon>
        <taxon>Metazoa</taxon>
        <taxon>Spiralia</taxon>
        <taxon>Lophotrochozoa</taxon>
        <taxon>Mesozoa</taxon>
        <taxon>Orthonectida</taxon>
        <taxon>Rhopaluridae</taxon>
        <taxon>Intoshia</taxon>
    </lineage>
</organism>
<gene>
    <name evidence="6" type="ORF">A3Q56_00433</name>
</gene>
<accession>A0A177BDP2</accession>
<dbReference type="SMART" id="SM00360">
    <property type="entry name" value="RRM"/>
    <property type="match status" value="2"/>
</dbReference>
<name>A0A177BDP2_9BILA</name>
<reference evidence="6 7" key="1">
    <citation type="submission" date="2016-04" db="EMBL/GenBank/DDBJ databases">
        <title>The genome of Intoshia linei affirms orthonectids as highly simplified spiralians.</title>
        <authorList>
            <person name="Mikhailov K.V."/>
            <person name="Slusarev G.S."/>
            <person name="Nikitin M.A."/>
            <person name="Logacheva M.D."/>
            <person name="Penin A."/>
            <person name="Aleoshin V."/>
            <person name="Panchin Y.V."/>
        </authorList>
    </citation>
    <scope>NUCLEOTIDE SEQUENCE [LARGE SCALE GENOMIC DNA]</scope>
    <source>
        <strain evidence="6">Intl2013</strain>
        <tissue evidence="6">Whole animal</tissue>
    </source>
</reference>
<feature type="compositionally biased region" description="Basic residues" evidence="4">
    <location>
        <begin position="7"/>
        <end position="19"/>
    </location>
</feature>
<dbReference type="Gene3D" id="3.30.70.330">
    <property type="match status" value="2"/>
</dbReference>
<feature type="compositionally biased region" description="Low complexity" evidence="4">
    <location>
        <begin position="26"/>
        <end position="41"/>
    </location>
</feature>
<comment type="caution">
    <text evidence="6">The sequence shown here is derived from an EMBL/GenBank/DDBJ whole genome shotgun (WGS) entry which is preliminary data.</text>
</comment>
<dbReference type="OrthoDB" id="271725at2759"/>
<dbReference type="AlphaFoldDB" id="A0A177BDP2"/>
<keyword evidence="1" id="KW-0677">Repeat</keyword>
<evidence type="ECO:0000313" key="7">
    <source>
        <dbReference type="Proteomes" id="UP000078046"/>
    </source>
</evidence>
<evidence type="ECO:0000256" key="2">
    <source>
        <dbReference type="ARBA" id="ARBA00022884"/>
    </source>
</evidence>
<dbReference type="InterPro" id="IPR012677">
    <property type="entry name" value="Nucleotide-bd_a/b_plait_sf"/>
</dbReference>
<keyword evidence="7" id="KW-1185">Reference proteome</keyword>
<sequence>MQAIGRGKFREKKKRNNKRGAKENKISNLNLNKNSSNSNKEIQSLNKTNENFLTSLKNEKTNIPLTVEKSINKKDDRVTLQKHSKSLDSVSTEISLTPECKHQSIKHEKMSLNSQNRVNQIKCDNSVSGDECKFNLDKNMEHLSLNSSIVFNKQFDVSNSNSNQTYWSSLCNYTPDMSDAFLHYSYPPNFSNFPMMYYSNLPGLENSQKLSRTNIYIRGLNVDTTDDNLYQMCRKFGNIISTKAIIDHQTKKCKGYGFVDFENPESADRSVKCLKVQGVQVQMAKQQEQDPTNLYIANLPESVDENQLESVLSEIGKVISTRILRNVDGTSRCVGFSRLESHQICENAIDKLNKQPFPGHKKLLTIKFADNCNRKKTPFMYPNYDITSVPNYKPCILDANGNFIMPQYPYNCMPYTFVPYNQNFYTNPNEYTYPMNIYYPSMEESALNIQNDDLLQ</sequence>
<dbReference type="FunFam" id="3.30.70.330:FF:000012">
    <property type="entry name" value="RNA-binding motif, single-stranded-interacting protein 3 isoform 1"/>
    <property type="match status" value="1"/>
</dbReference>
<evidence type="ECO:0000256" key="1">
    <source>
        <dbReference type="ARBA" id="ARBA00022737"/>
    </source>
</evidence>
<evidence type="ECO:0000259" key="5">
    <source>
        <dbReference type="PROSITE" id="PS50102"/>
    </source>
</evidence>
<dbReference type="InterPro" id="IPR002343">
    <property type="entry name" value="Hud_Sxl_RNA"/>
</dbReference>
<keyword evidence="2 3" id="KW-0694">RNA-binding</keyword>
<feature type="domain" description="RRM" evidence="5">
    <location>
        <begin position="292"/>
        <end position="371"/>
    </location>
</feature>
<dbReference type="PANTHER" id="PTHR24012">
    <property type="entry name" value="RNA BINDING PROTEIN"/>
    <property type="match status" value="1"/>
</dbReference>